<feature type="transmembrane region" description="Helical" evidence="1">
    <location>
        <begin position="101"/>
        <end position="123"/>
    </location>
</feature>
<sequence>MDIKTLWGSRLQEFYRKMYKYYSIIGASVLYFFLIISSILIYYFHLFINSVSPQISVEVILSLFVTFLLTRTKIRTFMKSADIIFLLPMEVKLQSYFLKSLLYSFVIDVIKLLCFITIFLSLFLHTTNINLFALLLVVVIVAYNILMKWVEQWLESPVQLWLHRFIRFFSIFLLCYFMFSHEWVFEFILLLINFVYLIYFFGKKRTLNWQWLIDEEQGALIRNFKFINFFIDVPTLKRSFRSRRWLTIILKSCIPYSQSHTFLYLYSHLFIRYNDYFYLYLRLTLIGIFANYAIPTGALIFTILILFMTGFQVIPLQHEMKETVFLYPISKSQRKDSFLKVVMSLLYVQFFILYFAMFIHTSTIKIYYLVIGILFIYVFVNIFVSKRVNLR</sequence>
<dbReference type="Pfam" id="PF05975">
    <property type="entry name" value="EcsB"/>
    <property type="match status" value="1"/>
</dbReference>
<comment type="caution">
    <text evidence="2">The sequence shown here is derived from an EMBL/GenBank/DDBJ whole genome shotgun (WGS) entry which is preliminary data.</text>
</comment>
<gene>
    <name evidence="2" type="ORF">AZF04_15435</name>
</gene>
<dbReference type="EMBL" id="LTAO01000004">
    <property type="protein sequence ID" value="KYG33902.1"/>
    <property type="molecule type" value="Genomic_DNA"/>
</dbReference>
<evidence type="ECO:0000256" key="1">
    <source>
        <dbReference type="SAM" id="Phobius"/>
    </source>
</evidence>
<dbReference type="Proteomes" id="UP000075806">
    <property type="component" value="Unassembled WGS sequence"/>
</dbReference>
<evidence type="ECO:0000313" key="2">
    <source>
        <dbReference type="EMBL" id="KYG33902.1"/>
    </source>
</evidence>
<protein>
    <recommendedName>
        <fullName evidence="4">ABC transporter permease</fullName>
    </recommendedName>
</protein>
<evidence type="ECO:0000313" key="3">
    <source>
        <dbReference type="Proteomes" id="UP000075806"/>
    </source>
</evidence>
<keyword evidence="1" id="KW-0812">Transmembrane</keyword>
<feature type="transmembrane region" description="Helical" evidence="1">
    <location>
        <begin position="129"/>
        <end position="146"/>
    </location>
</feature>
<name>A0A161PJB6_9BACI</name>
<dbReference type="InterPro" id="IPR010288">
    <property type="entry name" value="EcsB_ABC"/>
</dbReference>
<organism evidence="2 3">
    <name type="scientific">Alkalihalobacillus trypoxylicola</name>
    <dbReference type="NCBI Taxonomy" id="519424"/>
    <lineage>
        <taxon>Bacteria</taxon>
        <taxon>Bacillati</taxon>
        <taxon>Bacillota</taxon>
        <taxon>Bacilli</taxon>
        <taxon>Bacillales</taxon>
        <taxon>Bacillaceae</taxon>
        <taxon>Alkalihalobacillus</taxon>
    </lineage>
</organism>
<dbReference type="GO" id="GO:0016020">
    <property type="term" value="C:membrane"/>
    <property type="evidence" value="ECO:0007669"/>
    <property type="project" value="InterPro"/>
</dbReference>
<accession>A0A161PJB6</accession>
<reference evidence="2" key="1">
    <citation type="submission" date="2016-02" db="EMBL/GenBank/DDBJ databases">
        <title>Genome sequence of Bacillus trypoxylicola KCTC 13244(T).</title>
        <authorList>
            <person name="Jeong H."/>
            <person name="Park S.-H."/>
            <person name="Choi S.-K."/>
        </authorList>
    </citation>
    <scope>NUCLEOTIDE SEQUENCE [LARGE SCALE GENOMIC DNA]</scope>
    <source>
        <strain evidence="2">KCTC 13244</strain>
    </source>
</reference>
<feature type="transmembrane region" description="Helical" evidence="1">
    <location>
        <begin position="366"/>
        <end position="384"/>
    </location>
</feature>
<dbReference type="OrthoDB" id="2447941at2"/>
<feature type="transmembrane region" description="Helical" evidence="1">
    <location>
        <begin position="51"/>
        <end position="70"/>
    </location>
</feature>
<feature type="transmembrane region" description="Helical" evidence="1">
    <location>
        <begin position="21"/>
        <end position="45"/>
    </location>
</feature>
<evidence type="ECO:0008006" key="4">
    <source>
        <dbReference type="Google" id="ProtNLM"/>
    </source>
</evidence>
<feature type="transmembrane region" description="Helical" evidence="1">
    <location>
        <begin position="338"/>
        <end position="360"/>
    </location>
</feature>
<dbReference type="PIRSF" id="PIRSF037259">
    <property type="entry name" value="EcsB_ABC"/>
    <property type="match status" value="1"/>
</dbReference>
<dbReference type="STRING" id="519424.AZF04_15435"/>
<proteinExistence type="predicted"/>
<keyword evidence="3" id="KW-1185">Reference proteome</keyword>
<feature type="transmembrane region" description="Helical" evidence="1">
    <location>
        <begin position="158"/>
        <end position="179"/>
    </location>
</feature>
<feature type="transmembrane region" description="Helical" evidence="1">
    <location>
        <begin position="185"/>
        <end position="202"/>
    </location>
</feature>
<keyword evidence="1" id="KW-0472">Membrane</keyword>
<dbReference type="AlphaFoldDB" id="A0A161PJB6"/>
<keyword evidence="1" id="KW-1133">Transmembrane helix</keyword>